<evidence type="ECO:0000313" key="8">
    <source>
        <dbReference type="Proteomes" id="UP000283569"/>
    </source>
</evidence>
<evidence type="ECO:0000256" key="1">
    <source>
        <dbReference type="ARBA" id="ARBA00009802"/>
    </source>
</evidence>
<gene>
    <name evidence="7" type="ORF">BFJ72_g14417</name>
</gene>
<keyword evidence="4" id="KW-0418">Kinase</keyword>
<dbReference type="InterPro" id="IPR001387">
    <property type="entry name" value="Cro/C1-type_HTH"/>
</dbReference>
<evidence type="ECO:0000313" key="7">
    <source>
        <dbReference type="EMBL" id="RKL24043.1"/>
    </source>
</evidence>
<dbReference type="SUPFAM" id="SSF47413">
    <property type="entry name" value="lambda repressor-like DNA-binding domains"/>
    <property type="match status" value="1"/>
</dbReference>
<dbReference type="PANTHER" id="PTHR37419">
    <property type="entry name" value="SERINE/THREONINE-PROTEIN KINASE TOXIN HIPA"/>
    <property type="match status" value="1"/>
</dbReference>
<keyword evidence="3" id="KW-0808">Transferase</keyword>
<reference evidence="7 8" key="1">
    <citation type="journal article" date="2018" name="Sci. Rep.">
        <title>Characterisation of pathogen-specific regions and novel effector candidates in Fusarium oxysporum f. sp. cepae.</title>
        <authorList>
            <person name="Armitage A.D."/>
            <person name="Taylor A."/>
            <person name="Sobczyk M.K."/>
            <person name="Baxter L."/>
            <person name="Greenfield B.P."/>
            <person name="Bates H.J."/>
            <person name="Wilson F."/>
            <person name="Jackson A.C."/>
            <person name="Ott S."/>
            <person name="Harrison R.J."/>
            <person name="Clarkson J.P."/>
        </authorList>
    </citation>
    <scope>NUCLEOTIDE SEQUENCE [LARGE SCALE GENOMIC DNA]</scope>
    <source>
        <strain evidence="7 8">Fp_A8</strain>
    </source>
</reference>
<organism evidence="7 8">
    <name type="scientific">Gibberella intermedia</name>
    <name type="common">Bulb rot disease fungus</name>
    <name type="synonym">Fusarium proliferatum</name>
    <dbReference type="NCBI Taxonomy" id="948311"/>
    <lineage>
        <taxon>Eukaryota</taxon>
        <taxon>Fungi</taxon>
        <taxon>Dikarya</taxon>
        <taxon>Ascomycota</taxon>
        <taxon>Pezizomycotina</taxon>
        <taxon>Sordariomycetes</taxon>
        <taxon>Hypocreomycetidae</taxon>
        <taxon>Hypocreales</taxon>
        <taxon>Nectriaceae</taxon>
        <taxon>Fusarium</taxon>
        <taxon>Fusarium fujikuroi species complex</taxon>
    </lineage>
</organism>
<accession>A0A420S457</accession>
<dbReference type="GO" id="GO:0004674">
    <property type="term" value="F:protein serine/threonine kinase activity"/>
    <property type="evidence" value="ECO:0007669"/>
    <property type="project" value="TreeGrafter"/>
</dbReference>
<dbReference type="InterPro" id="IPR012893">
    <property type="entry name" value="HipA-like_C"/>
</dbReference>
<comment type="caution">
    <text evidence="7">The sequence shown here is derived from an EMBL/GenBank/DDBJ whole genome shotgun (WGS) entry which is preliminary data.</text>
</comment>
<dbReference type="Pfam" id="PF13657">
    <property type="entry name" value="Couple_hipA"/>
    <property type="match status" value="1"/>
</dbReference>
<evidence type="ECO:0000256" key="5">
    <source>
        <dbReference type="ARBA" id="ARBA00035107"/>
    </source>
</evidence>
<name>A0A420S457_GIBIN</name>
<comment type="similarity">
    <text evidence="1">Belongs to the MBF1 family.</text>
</comment>
<dbReference type="Gene3D" id="1.10.260.40">
    <property type="entry name" value="lambda repressor-like DNA-binding domains"/>
    <property type="match status" value="1"/>
</dbReference>
<evidence type="ECO:0000256" key="2">
    <source>
        <dbReference type="ARBA" id="ARBA00014317"/>
    </source>
</evidence>
<dbReference type="AlphaFoldDB" id="A0A420S457"/>
<evidence type="ECO:0000259" key="6">
    <source>
        <dbReference type="PROSITE" id="PS50943"/>
    </source>
</evidence>
<dbReference type="EMBL" id="MRDB01000105">
    <property type="protein sequence ID" value="RKL24043.1"/>
    <property type="molecule type" value="Genomic_DNA"/>
</dbReference>
<dbReference type="InterPro" id="IPR052028">
    <property type="entry name" value="HipA_Ser/Thr_kinase"/>
</dbReference>
<dbReference type="Proteomes" id="UP000283569">
    <property type="component" value="Unassembled WGS sequence"/>
</dbReference>
<evidence type="ECO:0000256" key="4">
    <source>
        <dbReference type="ARBA" id="ARBA00022777"/>
    </source>
</evidence>
<proteinExistence type="inferred from homology"/>
<dbReference type="GO" id="GO:0005829">
    <property type="term" value="C:cytosol"/>
    <property type="evidence" value="ECO:0007669"/>
    <property type="project" value="TreeGrafter"/>
</dbReference>
<comment type="function">
    <text evidence="5">Transcriptional coactivator that stimulates GCN4-dependent transcriptional activity by bridging the DNA-binding region of GCN4 and TBP (SPT15), thereby recruiting TBP to GCN4-bound promoters. Involved in induction of the ribosome quality control (RQC) pathway; a pathway that degrades nascent peptide chains during problematic translation. Required to prevent stalled ribosomes from frameshifting.</text>
</comment>
<feature type="domain" description="HTH cro/C1-type" evidence="6">
    <location>
        <begin position="22"/>
        <end position="75"/>
    </location>
</feature>
<dbReference type="GO" id="GO:0003677">
    <property type="term" value="F:DNA binding"/>
    <property type="evidence" value="ECO:0007669"/>
    <property type="project" value="InterPro"/>
</dbReference>
<dbReference type="PANTHER" id="PTHR37419:SF1">
    <property type="entry name" value="SERINE_THREONINE-PROTEIN KINASE TOXIN HIPA"/>
    <property type="match status" value="1"/>
</dbReference>
<sequence length="546" mass="60526">MRTNRLAMQYPIHTAAELGEAVLAVRKALGLRQDDTASAAGVGHVFLRDVERGKPTAQIGRILRVLDELGIKIYLDIPEDVLLKNNIVQKIPSAASTRSIAPMSPIVNKNRQLEVVLNNQVIGVLKEVSDIWEFDYSPEWLQDPRSFDLSPAIGRYQQQHLDGSTMRPVQWYFDNLLPEEGMRALLSKEMNVPKADAFGLLAVLGQESAGSLVLRVAGAQPLAQGSKPLALDQLSERIKRLPRASLSSEAPKRMSLAGAQHKMVVFFDKETGDLAEPLPGSASSHILKPDSQAEAYPHSVVNEAFTMKLAARLRLPVPEVHMIYAPEPVYIIDRFDRFRTEHEVEWQRKHVLDACQLLSLSSGNKYNDANVETLRELSDMCRSKASTKLLLYRWLVFNTLVGNSDAHLKNLSFLVTGDGIALAPFYDLLSTSVYVTPLYADSQAIWPREPLHPPIPGASVFDEVSKDKMLAAGEAIGIGVPAAKRILEEMVGRFESHADALIEEFLQGRHVHPASRAPSGMQQGSEAQMLRAIRYVVIATMVQKLR</sequence>
<dbReference type="InterPro" id="IPR017508">
    <property type="entry name" value="HipA_N1"/>
</dbReference>
<evidence type="ECO:0000256" key="3">
    <source>
        <dbReference type="ARBA" id="ARBA00022679"/>
    </source>
</evidence>
<dbReference type="Gene3D" id="1.10.1070.20">
    <property type="match status" value="1"/>
</dbReference>
<dbReference type="SMART" id="SM00530">
    <property type="entry name" value="HTH_XRE"/>
    <property type="match status" value="1"/>
</dbReference>
<dbReference type="Pfam" id="PF07804">
    <property type="entry name" value="HipA_C"/>
    <property type="match status" value="1"/>
</dbReference>
<dbReference type="CDD" id="cd00093">
    <property type="entry name" value="HTH_XRE"/>
    <property type="match status" value="1"/>
</dbReference>
<dbReference type="NCBIfam" id="TIGR03071">
    <property type="entry name" value="couple_hipA"/>
    <property type="match status" value="1"/>
</dbReference>
<dbReference type="PROSITE" id="PS50943">
    <property type="entry name" value="HTH_CROC1"/>
    <property type="match status" value="1"/>
</dbReference>
<dbReference type="InterPro" id="IPR010982">
    <property type="entry name" value="Lambda_DNA-bd_dom_sf"/>
</dbReference>
<protein>
    <recommendedName>
        <fullName evidence="2">Multiprotein-bridging factor 1</fullName>
    </recommendedName>
</protein>